<reference evidence="1" key="3">
    <citation type="submission" date="2025-09" db="UniProtKB">
        <authorList>
            <consortium name="Ensembl"/>
        </authorList>
    </citation>
    <scope>IDENTIFICATION</scope>
</reference>
<protein>
    <submittedName>
        <fullName evidence="1">Uncharacterized protein</fullName>
    </submittedName>
</protein>
<reference evidence="1" key="1">
    <citation type="submission" date="2009-12" db="EMBL/GenBank/DDBJ databases">
        <title>The Genome Sequence of Anolis carolinensis (Green Anole Lizard).</title>
        <authorList>
            <consortium name="The Genome Sequencing Platform"/>
            <person name="Di Palma F."/>
            <person name="Alfoldi J."/>
            <person name="Heiman D."/>
            <person name="Young S."/>
            <person name="Grabherr M."/>
            <person name="Johnson J."/>
            <person name="Lander E.S."/>
            <person name="Lindblad-Toh K."/>
        </authorList>
    </citation>
    <scope>NUCLEOTIDE SEQUENCE [LARGE SCALE GENOMIC DNA]</scope>
    <source>
        <strain evidence="1">JBL SC #1</strain>
    </source>
</reference>
<evidence type="ECO:0000313" key="1">
    <source>
        <dbReference type="Ensembl" id="ENSACAP00000033963.1"/>
    </source>
</evidence>
<name>A0A803TFH3_ANOCA</name>
<proteinExistence type="predicted"/>
<reference evidence="1" key="2">
    <citation type="submission" date="2025-08" db="UniProtKB">
        <authorList>
            <consortium name="Ensembl"/>
        </authorList>
    </citation>
    <scope>IDENTIFICATION</scope>
</reference>
<dbReference type="Ensembl" id="ENSACAT00000056486.1">
    <property type="protein sequence ID" value="ENSACAP00000033963.1"/>
    <property type="gene ID" value="ENSACAG00000036586.1"/>
</dbReference>
<dbReference type="AlphaFoldDB" id="A0A803TFH3"/>
<dbReference type="GeneTree" id="ENSGT01040000244432"/>
<evidence type="ECO:0000313" key="2">
    <source>
        <dbReference type="Proteomes" id="UP000001646"/>
    </source>
</evidence>
<sequence>MSQSQAWALKNLPNLIQYASINRAVLQMLTGMEKEKRWRWVG</sequence>
<organism evidence="1 2">
    <name type="scientific">Anolis carolinensis</name>
    <name type="common">Green anole</name>
    <name type="synonym">American chameleon</name>
    <dbReference type="NCBI Taxonomy" id="28377"/>
    <lineage>
        <taxon>Eukaryota</taxon>
        <taxon>Metazoa</taxon>
        <taxon>Chordata</taxon>
        <taxon>Craniata</taxon>
        <taxon>Vertebrata</taxon>
        <taxon>Euteleostomi</taxon>
        <taxon>Lepidosauria</taxon>
        <taxon>Squamata</taxon>
        <taxon>Bifurcata</taxon>
        <taxon>Unidentata</taxon>
        <taxon>Episquamata</taxon>
        <taxon>Toxicofera</taxon>
        <taxon>Iguania</taxon>
        <taxon>Dactyloidae</taxon>
        <taxon>Anolis</taxon>
    </lineage>
</organism>
<dbReference type="InParanoid" id="A0A803TFH3"/>
<accession>A0A803TFH3</accession>
<keyword evidence="2" id="KW-1185">Reference proteome</keyword>
<dbReference type="Proteomes" id="UP000001646">
    <property type="component" value="Unplaced"/>
</dbReference>